<feature type="binding site" evidence="3">
    <location>
        <position position="59"/>
    </location>
    <ligand>
        <name>substrate</name>
    </ligand>
</feature>
<feature type="binding site" evidence="3">
    <location>
        <begin position="90"/>
        <end position="93"/>
    </location>
    <ligand>
        <name>NAD(+)</name>
        <dbReference type="ChEBI" id="CHEBI:57540"/>
    </ligand>
</feature>
<comment type="catalytic activity">
    <reaction evidence="3">
        <text>N(6)-succinyl-L-lysyl-[protein] + NAD(+) + H2O = 2''-O-succinyl-ADP-D-ribose + nicotinamide + L-lysyl-[protein]</text>
        <dbReference type="Rhea" id="RHEA:47668"/>
        <dbReference type="Rhea" id="RHEA-COMP:9752"/>
        <dbReference type="Rhea" id="RHEA-COMP:11877"/>
        <dbReference type="ChEBI" id="CHEBI:15377"/>
        <dbReference type="ChEBI" id="CHEBI:17154"/>
        <dbReference type="ChEBI" id="CHEBI:29969"/>
        <dbReference type="ChEBI" id="CHEBI:57540"/>
        <dbReference type="ChEBI" id="CHEBI:87830"/>
        <dbReference type="ChEBI" id="CHEBI:87832"/>
    </reaction>
</comment>
<feature type="active site" description="Proton acceptor" evidence="3 4">
    <location>
        <position position="108"/>
    </location>
</feature>
<protein>
    <recommendedName>
        <fullName evidence="3">NAD-dependent protein deacylase</fullName>
        <ecNumber evidence="3">2.3.1.286</ecNumber>
    </recommendedName>
    <alternativeName>
        <fullName evidence="3">Regulatory protein SIR2 homolog</fullName>
    </alternativeName>
</protein>
<feature type="binding site" evidence="3 4">
    <location>
        <position position="146"/>
    </location>
    <ligand>
        <name>Zn(2+)</name>
        <dbReference type="ChEBI" id="CHEBI:29105"/>
    </ligand>
</feature>
<comment type="domain">
    <text evidence="3">2 residues (Tyr-56 and Arg-59) present in a large hydrophobic pocket are probably involved in substrate specificity. They are important for desuccinylation activity, but dispensable for deacetylation activity.</text>
</comment>
<comment type="catalytic activity">
    <reaction evidence="3">
        <text>N(6)-acetyl-L-lysyl-[protein] + NAD(+) + H2O = 2''-O-acetyl-ADP-D-ribose + nicotinamide + L-lysyl-[protein]</text>
        <dbReference type="Rhea" id="RHEA:43636"/>
        <dbReference type="Rhea" id="RHEA-COMP:9752"/>
        <dbReference type="Rhea" id="RHEA-COMP:10731"/>
        <dbReference type="ChEBI" id="CHEBI:15377"/>
        <dbReference type="ChEBI" id="CHEBI:17154"/>
        <dbReference type="ChEBI" id="CHEBI:29969"/>
        <dbReference type="ChEBI" id="CHEBI:57540"/>
        <dbReference type="ChEBI" id="CHEBI:61930"/>
        <dbReference type="ChEBI" id="CHEBI:83767"/>
        <dbReference type="EC" id="2.3.1.286"/>
    </reaction>
</comment>
<dbReference type="PANTHER" id="PTHR11085:SF10">
    <property type="entry name" value="NAD-DEPENDENT PROTEIN DEACYLASE SIRTUIN-5, MITOCHONDRIAL-RELATED"/>
    <property type="match status" value="1"/>
</dbReference>
<comment type="subcellular location">
    <subcellularLocation>
        <location evidence="3">Cytoplasm</location>
    </subcellularLocation>
</comment>
<proteinExistence type="inferred from homology"/>
<comment type="similarity">
    <text evidence="3">Belongs to the sirtuin family. Class III subfamily.</text>
</comment>
<evidence type="ECO:0000256" key="3">
    <source>
        <dbReference type="HAMAP-Rule" id="MF_01121"/>
    </source>
</evidence>
<evidence type="ECO:0000256" key="4">
    <source>
        <dbReference type="PROSITE-ProRule" id="PRU00236"/>
    </source>
</evidence>
<evidence type="ECO:0000313" key="7">
    <source>
        <dbReference type="EMBL" id="MFC0679884.1"/>
    </source>
</evidence>
<dbReference type="PANTHER" id="PTHR11085">
    <property type="entry name" value="NAD-DEPENDENT PROTEIN DEACYLASE SIRTUIN-5, MITOCHONDRIAL-RELATED"/>
    <property type="match status" value="1"/>
</dbReference>
<dbReference type="EMBL" id="JBHLTG010000004">
    <property type="protein sequence ID" value="MFC0679884.1"/>
    <property type="molecule type" value="Genomic_DNA"/>
</dbReference>
<evidence type="ECO:0000256" key="1">
    <source>
        <dbReference type="ARBA" id="ARBA00022679"/>
    </source>
</evidence>
<feature type="binding site" evidence="3 4">
    <location>
        <position position="149"/>
    </location>
    <ligand>
        <name>Zn(2+)</name>
        <dbReference type="ChEBI" id="CHEBI:29105"/>
    </ligand>
</feature>
<keyword evidence="1 7" id="KW-0808">Transferase</keyword>
<comment type="caution">
    <text evidence="3">Lacks conserved residue(s) required for the propagation of feature annotation.</text>
</comment>
<dbReference type="InterPro" id="IPR026590">
    <property type="entry name" value="Ssirtuin_cat_dom"/>
</dbReference>
<feature type="domain" description="Deacetylase sirtuin-type" evidence="6">
    <location>
        <begin position="1"/>
        <end position="244"/>
    </location>
</feature>
<feature type="binding site" evidence="3">
    <location>
        <begin position="186"/>
        <end position="188"/>
    </location>
    <ligand>
        <name>NAD(+)</name>
        <dbReference type="ChEBI" id="CHEBI:57540"/>
    </ligand>
</feature>
<dbReference type="Gene3D" id="3.40.50.1220">
    <property type="entry name" value="TPP-binding domain"/>
    <property type="match status" value="1"/>
</dbReference>
<reference evidence="7 8" key="1">
    <citation type="submission" date="2024-09" db="EMBL/GenBank/DDBJ databases">
        <authorList>
            <person name="Sun Q."/>
            <person name="Mori K."/>
        </authorList>
    </citation>
    <scope>NUCLEOTIDE SEQUENCE [LARGE SCALE GENOMIC DNA]</scope>
    <source>
        <strain evidence="7 8">KCTC 23076</strain>
    </source>
</reference>
<feature type="binding site" evidence="3 4">
    <location>
        <position position="119"/>
    </location>
    <ligand>
        <name>Zn(2+)</name>
        <dbReference type="ChEBI" id="CHEBI:29105"/>
    </ligand>
</feature>
<sequence>MDKPHLVFLTGAGMSAESGVPTFRDALTGLWSRFDAEALATPAAFRRDPELVWGWYRWRAAQLLDVQPHAGHDAIATIERRGFKVDVITQNVDDLHERAGNRNVVHLHGKLLRSRCIDCGARRDPDPITLDPPSSREGEREAPPRCEVCGGQFRPDVVWFGEALPQAEWEYAQDALARCDRVIVVGTSGLVQPAASLPSLARALGKPVLEINPQPSAITPEVDAFWALPASTGLTRLLDELDNA</sequence>
<dbReference type="CDD" id="cd01412">
    <property type="entry name" value="SIRT5_Af1_CobB"/>
    <property type="match status" value="1"/>
</dbReference>
<feature type="binding site" evidence="3 4">
    <location>
        <position position="116"/>
    </location>
    <ligand>
        <name>Zn(2+)</name>
        <dbReference type="ChEBI" id="CHEBI:29105"/>
    </ligand>
</feature>
<keyword evidence="7" id="KW-0012">Acyltransferase</keyword>
<name>A0ABV6RTG5_9GAMM</name>
<dbReference type="InterPro" id="IPR003000">
    <property type="entry name" value="Sirtuin"/>
</dbReference>
<dbReference type="InterPro" id="IPR027546">
    <property type="entry name" value="Sirtuin_class_III"/>
</dbReference>
<evidence type="ECO:0000259" key="6">
    <source>
        <dbReference type="PROSITE" id="PS50305"/>
    </source>
</evidence>
<evidence type="ECO:0000256" key="2">
    <source>
        <dbReference type="ARBA" id="ARBA00023027"/>
    </source>
</evidence>
<dbReference type="GO" id="GO:0034979">
    <property type="term" value="F:NAD-dependent protein lysine deacetylase activity"/>
    <property type="evidence" value="ECO:0007669"/>
    <property type="project" value="UniProtKB-EC"/>
</dbReference>
<evidence type="ECO:0000313" key="8">
    <source>
        <dbReference type="Proteomes" id="UP001589896"/>
    </source>
</evidence>
<keyword evidence="3 4" id="KW-0479">Metal-binding</keyword>
<dbReference type="InterPro" id="IPR029035">
    <property type="entry name" value="DHS-like_NAD/FAD-binding_dom"/>
</dbReference>
<feature type="binding site" evidence="3">
    <location>
        <position position="56"/>
    </location>
    <ligand>
        <name>substrate</name>
    </ligand>
</feature>
<dbReference type="HAMAP" id="MF_01121">
    <property type="entry name" value="Sirtuin_ClassIII"/>
    <property type="match status" value="1"/>
</dbReference>
<feature type="binding site" evidence="3">
    <location>
        <position position="230"/>
    </location>
    <ligand>
        <name>NAD(+)</name>
        <dbReference type="ChEBI" id="CHEBI:57540"/>
    </ligand>
</feature>
<dbReference type="PROSITE" id="PS50305">
    <property type="entry name" value="SIRTUIN"/>
    <property type="match status" value="1"/>
</dbReference>
<dbReference type="InterPro" id="IPR050134">
    <property type="entry name" value="NAD-dep_sirtuin_deacylases"/>
</dbReference>
<dbReference type="RefSeq" id="WP_386671057.1">
    <property type="nucleotide sequence ID" value="NZ_JBHLTG010000004.1"/>
</dbReference>
<dbReference type="InterPro" id="IPR026591">
    <property type="entry name" value="Sirtuin_cat_small_dom_sf"/>
</dbReference>
<feature type="compositionally biased region" description="Basic and acidic residues" evidence="5">
    <location>
        <begin position="134"/>
        <end position="144"/>
    </location>
</feature>
<dbReference type="EC" id="2.3.1.286" evidence="3"/>
<comment type="function">
    <text evidence="3">NAD-dependent lysine deacetylase and desuccinylase that specifically removes acetyl and succinyl groups on target proteins. Modulates the activities of several proteins which are inactive in their acylated form.</text>
</comment>
<organism evidence="7 8">
    <name type="scientific">Lysobacter korlensis</name>
    <dbReference type="NCBI Taxonomy" id="553636"/>
    <lineage>
        <taxon>Bacteria</taxon>
        <taxon>Pseudomonadati</taxon>
        <taxon>Pseudomonadota</taxon>
        <taxon>Gammaproteobacteria</taxon>
        <taxon>Lysobacterales</taxon>
        <taxon>Lysobacteraceae</taxon>
        <taxon>Lysobacter</taxon>
    </lineage>
</organism>
<keyword evidence="8" id="KW-1185">Reference proteome</keyword>
<feature type="region of interest" description="Disordered" evidence="5">
    <location>
        <begin position="124"/>
        <end position="144"/>
    </location>
</feature>
<dbReference type="NCBIfam" id="NF001753">
    <property type="entry name" value="PRK00481.1-3"/>
    <property type="match status" value="1"/>
</dbReference>
<dbReference type="Gene3D" id="3.30.1600.10">
    <property type="entry name" value="SIR2/SIRT2 'Small Domain"/>
    <property type="match status" value="1"/>
</dbReference>
<keyword evidence="3" id="KW-0963">Cytoplasm</keyword>
<feature type="binding site" evidence="3">
    <location>
        <begin position="212"/>
        <end position="214"/>
    </location>
    <ligand>
        <name>NAD(+)</name>
        <dbReference type="ChEBI" id="CHEBI:57540"/>
    </ligand>
</feature>
<gene>
    <name evidence="3" type="primary">cobB</name>
    <name evidence="7" type="ORF">ACFFGH_18760</name>
</gene>
<keyword evidence="2 3" id="KW-0520">NAD</keyword>
<dbReference type="SUPFAM" id="SSF52467">
    <property type="entry name" value="DHS-like NAD/FAD-binding domain"/>
    <property type="match status" value="1"/>
</dbReference>
<evidence type="ECO:0000256" key="5">
    <source>
        <dbReference type="SAM" id="MobiDB-lite"/>
    </source>
</evidence>
<dbReference type="Proteomes" id="UP001589896">
    <property type="component" value="Unassembled WGS sequence"/>
</dbReference>
<comment type="cofactor">
    <cofactor evidence="3">
        <name>Zn(2+)</name>
        <dbReference type="ChEBI" id="CHEBI:29105"/>
    </cofactor>
    <text evidence="3">Binds 1 zinc ion per subunit.</text>
</comment>
<comment type="caution">
    <text evidence="7">The sequence shown here is derived from an EMBL/GenBank/DDBJ whole genome shotgun (WGS) entry which is preliminary data.</text>
</comment>
<keyword evidence="3 4" id="KW-0862">Zinc</keyword>
<dbReference type="Pfam" id="PF02146">
    <property type="entry name" value="SIR2"/>
    <property type="match status" value="1"/>
</dbReference>
<accession>A0ABV6RTG5</accession>